<dbReference type="Proteomes" id="UP000191153">
    <property type="component" value="Unassembled WGS sequence"/>
</dbReference>
<dbReference type="AlphaFoldDB" id="A0A1T4MIX8"/>
<dbReference type="PROSITE" id="PS51186">
    <property type="entry name" value="GNAT"/>
    <property type="match status" value="1"/>
</dbReference>
<keyword evidence="3" id="KW-1185">Reference proteome</keyword>
<evidence type="ECO:0000313" key="3">
    <source>
        <dbReference type="Proteomes" id="UP000191153"/>
    </source>
</evidence>
<organism evidence="2 3">
    <name type="scientific">Cetobacterium ceti</name>
    <dbReference type="NCBI Taxonomy" id="180163"/>
    <lineage>
        <taxon>Bacteria</taxon>
        <taxon>Fusobacteriati</taxon>
        <taxon>Fusobacteriota</taxon>
        <taxon>Fusobacteriia</taxon>
        <taxon>Fusobacteriales</taxon>
        <taxon>Fusobacteriaceae</taxon>
        <taxon>Cetobacterium</taxon>
    </lineage>
</organism>
<dbReference type="InterPro" id="IPR016181">
    <property type="entry name" value="Acyl_CoA_acyltransferase"/>
</dbReference>
<dbReference type="CDD" id="cd04301">
    <property type="entry name" value="NAT_SF"/>
    <property type="match status" value="1"/>
</dbReference>
<protein>
    <submittedName>
        <fullName evidence="2">ElaA protein</fullName>
    </submittedName>
</protein>
<dbReference type="Gene3D" id="3.40.630.30">
    <property type="match status" value="1"/>
</dbReference>
<dbReference type="InterPro" id="IPR000182">
    <property type="entry name" value="GNAT_dom"/>
</dbReference>
<gene>
    <name evidence="2" type="ORF">SAMN02745174_01249</name>
</gene>
<dbReference type="SUPFAM" id="SSF55729">
    <property type="entry name" value="Acyl-CoA N-acyltransferases (Nat)"/>
    <property type="match status" value="1"/>
</dbReference>
<dbReference type="EMBL" id="FUWX01000008">
    <property type="protein sequence ID" value="SJZ66989.1"/>
    <property type="molecule type" value="Genomic_DNA"/>
</dbReference>
<reference evidence="2 3" key="1">
    <citation type="submission" date="2017-02" db="EMBL/GenBank/DDBJ databases">
        <authorList>
            <person name="Peterson S.W."/>
        </authorList>
    </citation>
    <scope>NUCLEOTIDE SEQUENCE [LARGE SCALE GENOMIC DNA]</scope>
    <source>
        <strain evidence="2 3">ATCC 700028</strain>
    </source>
</reference>
<dbReference type="RefSeq" id="WP_078693738.1">
    <property type="nucleotide sequence ID" value="NZ_FUWX01000008.1"/>
</dbReference>
<proteinExistence type="predicted"/>
<dbReference type="Pfam" id="PF13673">
    <property type="entry name" value="Acetyltransf_10"/>
    <property type="match status" value="1"/>
</dbReference>
<evidence type="ECO:0000259" key="1">
    <source>
        <dbReference type="PROSITE" id="PS51186"/>
    </source>
</evidence>
<dbReference type="STRING" id="180163.SAMN02745174_01249"/>
<dbReference type="OrthoDB" id="9796171at2"/>
<sequence>MEIVIKKFNELALEELYEILKIRAEIFVVEQECPYNDVDGKDIKSTHIMIKNNGKIEGYLRVLPPGISFESSSLGRVLVKEEGRKKGLGKILLKEGIKHVFQVYKENVITIGAQAYLIDFYKSFGFEPISEIYLEDNIPHLDMKLQNVIFNDKN</sequence>
<evidence type="ECO:0000313" key="2">
    <source>
        <dbReference type="EMBL" id="SJZ66989.1"/>
    </source>
</evidence>
<feature type="domain" description="N-acetyltransferase" evidence="1">
    <location>
        <begin position="3"/>
        <end position="148"/>
    </location>
</feature>
<dbReference type="GO" id="GO:0016747">
    <property type="term" value="F:acyltransferase activity, transferring groups other than amino-acyl groups"/>
    <property type="evidence" value="ECO:0007669"/>
    <property type="project" value="InterPro"/>
</dbReference>
<name>A0A1T4MIX8_9FUSO</name>
<accession>A0A1T4MIX8</accession>